<comment type="cofactor">
    <cofactor evidence="3">
        <name>Zn(2+)</name>
        <dbReference type="ChEBI" id="CHEBI:29105"/>
    </cofactor>
</comment>
<evidence type="ECO:0000313" key="11">
    <source>
        <dbReference type="Proteomes" id="UP000176404"/>
    </source>
</evidence>
<dbReference type="Gene3D" id="3.40.1830.10">
    <property type="entry name" value="Thermophilic metalloprotease (M29)"/>
    <property type="match status" value="1"/>
</dbReference>
<comment type="cofactor">
    <cofactor evidence="1">
        <name>Co(2+)</name>
        <dbReference type="ChEBI" id="CHEBI:48828"/>
    </cofactor>
</comment>
<keyword evidence="5" id="KW-0031">Aminopeptidase</keyword>
<dbReference type="AlphaFoldDB" id="A0A1F8B9B6"/>
<name>A0A1F8B9B6_9BACT</name>
<gene>
    <name evidence="10" type="ORF">A2892_03810</name>
</gene>
<dbReference type="GO" id="GO:0004177">
    <property type="term" value="F:aminopeptidase activity"/>
    <property type="evidence" value="ECO:0007669"/>
    <property type="project" value="UniProtKB-KW"/>
</dbReference>
<dbReference type="Proteomes" id="UP000176404">
    <property type="component" value="Unassembled WGS sequence"/>
</dbReference>
<evidence type="ECO:0000256" key="4">
    <source>
        <dbReference type="ARBA" id="ARBA00008236"/>
    </source>
</evidence>
<evidence type="ECO:0000256" key="5">
    <source>
        <dbReference type="ARBA" id="ARBA00022438"/>
    </source>
</evidence>
<dbReference type="InterPro" id="IPR000787">
    <property type="entry name" value="Peptidase_M29"/>
</dbReference>
<evidence type="ECO:0000256" key="7">
    <source>
        <dbReference type="ARBA" id="ARBA00022723"/>
    </source>
</evidence>
<evidence type="ECO:0000313" key="10">
    <source>
        <dbReference type="EMBL" id="OGM59995.1"/>
    </source>
</evidence>
<evidence type="ECO:0000256" key="2">
    <source>
        <dbReference type="ARBA" id="ARBA00001946"/>
    </source>
</evidence>
<comment type="similarity">
    <text evidence="4">Belongs to the peptidase M29 family.</text>
</comment>
<evidence type="ECO:0008006" key="12">
    <source>
        <dbReference type="Google" id="ProtNLM"/>
    </source>
</evidence>
<evidence type="ECO:0000256" key="9">
    <source>
        <dbReference type="ARBA" id="ARBA00023049"/>
    </source>
</evidence>
<sequence>MTLLDPRVRKQARVLVKHSIKLRRKENVLIASDFSAKPLVLELYRQLVKAGAGEIRLHLDSYEFSEIYFKTASDEQIRLFPQVAMDEMKKMDCYIRIASSTNTRGLTGVDTGKITKRSKVIRPITDFRIEKTKWVVSRFPTEAQAQEADMSLSEYSDFVFNAINKVNWEEKFKEQEKLRKVIDLTKEVHIVGLETDLRLSIKGRKAENASGKYNMPDGEVFTSVVENSANGFITYSYPAIYLGREYRDIRLEFNNGKVVKAKAGKGEQDLNKILDMDSGARFIGELGFGNNFQIKRFTKDILFDEKIGGTIHIALGKGYKETGSKNESVLHWDMIKDLRGGGEIRFDDKLVQKGGKWIIQ</sequence>
<dbReference type="STRING" id="1802517.A2892_03810"/>
<dbReference type="PANTHER" id="PTHR34448:SF1">
    <property type="entry name" value="BLL6088 PROTEIN"/>
    <property type="match status" value="1"/>
</dbReference>
<dbReference type="PANTHER" id="PTHR34448">
    <property type="entry name" value="AMINOPEPTIDASE"/>
    <property type="match status" value="1"/>
</dbReference>
<keyword evidence="9" id="KW-0482">Metalloprotease</keyword>
<dbReference type="Pfam" id="PF02073">
    <property type="entry name" value="Peptidase_M29"/>
    <property type="match status" value="1"/>
</dbReference>
<organism evidence="10 11">
    <name type="scientific">Candidatus Woesebacteria bacterium RIFCSPLOWO2_01_FULL_39_10b</name>
    <dbReference type="NCBI Taxonomy" id="1802517"/>
    <lineage>
        <taxon>Bacteria</taxon>
        <taxon>Candidatus Woeseibacteriota</taxon>
    </lineage>
</organism>
<reference evidence="10 11" key="1">
    <citation type="journal article" date="2016" name="Nat. Commun.">
        <title>Thousands of microbial genomes shed light on interconnected biogeochemical processes in an aquifer system.</title>
        <authorList>
            <person name="Anantharaman K."/>
            <person name="Brown C.T."/>
            <person name="Hug L.A."/>
            <person name="Sharon I."/>
            <person name="Castelle C.J."/>
            <person name="Probst A.J."/>
            <person name="Thomas B.C."/>
            <person name="Singh A."/>
            <person name="Wilkins M.J."/>
            <person name="Karaoz U."/>
            <person name="Brodie E.L."/>
            <person name="Williams K.H."/>
            <person name="Hubbard S.S."/>
            <person name="Banfield J.F."/>
        </authorList>
    </citation>
    <scope>NUCLEOTIDE SEQUENCE [LARGE SCALE GENOMIC DNA]</scope>
</reference>
<evidence type="ECO:0000256" key="8">
    <source>
        <dbReference type="ARBA" id="ARBA00022801"/>
    </source>
</evidence>
<keyword evidence="6" id="KW-0645">Protease</keyword>
<proteinExistence type="inferred from homology"/>
<dbReference type="GO" id="GO:0006508">
    <property type="term" value="P:proteolysis"/>
    <property type="evidence" value="ECO:0007669"/>
    <property type="project" value="UniProtKB-KW"/>
</dbReference>
<protein>
    <recommendedName>
        <fullName evidence="12">Peptidase M29</fullName>
    </recommendedName>
</protein>
<accession>A0A1F8B9B6</accession>
<evidence type="ECO:0000256" key="1">
    <source>
        <dbReference type="ARBA" id="ARBA00001941"/>
    </source>
</evidence>
<dbReference type="InterPro" id="IPR035097">
    <property type="entry name" value="M29_N-terminal"/>
</dbReference>
<dbReference type="EMBL" id="MGHD01000010">
    <property type="protein sequence ID" value="OGM59995.1"/>
    <property type="molecule type" value="Genomic_DNA"/>
</dbReference>
<evidence type="ECO:0000256" key="3">
    <source>
        <dbReference type="ARBA" id="ARBA00001947"/>
    </source>
</evidence>
<keyword evidence="7" id="KW-0479">Metal-binding</keyword>
<comment type="cofactor">
    <cofactor evidence="2">
        <name>Mg(2+)</name>
        <dbReference type="ChEBI" id="CHEBI:18420"/>
    </cofactor>
</comment>
<dbReference type="GO" id="GO:0046872">
    <property type="term" value="F:metal ion binding"/>
    <property type="evidence" value="ECO:0007669"/>
    <property type="project" value="UniProtKB-KW"/>
</dbReference>
<dbReference type="SUPFAM" id="SSF144052">
    <property type="entry name" value="Thermophilic metalloprotease-like"/>
    <property type="match status" value="1"/>
</dbReference>
<dbReference type="GO" id="GO:0008237">
    <property type="term" value="F:metallopeptidase activity"/>
    <property type="evidence" value="ECO:0007669"/>
    <property type="project" value="UniProtKB-KW"/>
</dbReference>
<evidence type="ECO:0000256" key="6">
    <source>
        <dbReference type="ARBA" id="ARBA00022670"/>
    </source>
</evidence>
<dbReference type="InterPro" id="IPR052170">
    <property type="entry name" value="M29_Exopeptidase"/>
</dbReference>
<keyword evidence="8" id="KW-0378">Hydrolase</keyword>
<comment type="caution">
    <text evidence="10">The sequence shown here is derived from an EMBL/GenBank/DDBJ whole genome shotgun (WGS) entry which is preliminary data.</text>
</comment>